<organism evidence="3 4">
    <name type="scientific">Rubrivivax rivuli</name>
    <dbReference type="NCBI Taxonomy" id="1862385"/>
    <lineage>
        <taxon>Bacteria</taxon>
        <taxon>Pseudomonadati</taxon>
        <taxon>Pseudomonadota</taxon>
        <taxon>Betaproteobacteria</taxon>
        <taxon>Burkholderiales</taxon>
        <taxon>Sphaerotilaceae</taxon>
        <taxon>Rubrivivax</taxon>
    </lineage>
</organism>
<evidence type="ECO:0000259" key="2">
    <source>
        <dbReference type="PROSITE" id="PS50060"/>
    </source>
</evidence>
<dbReference type="EMBL" id="SACR01000005">
    <property type="protein sequence ID" value="RVU44293.1"/>
    <property type="molecule type" value="Genomic_DNA"/>
</dbReference>
<dbReference type="Proteomes" id="UP000285575">
    <property type="component" value="Unassembled WGS sequence"/>
</dbReference>
<gene>
    <name evidence="3" type="ORF">EOE66_16560</name>
</gene>
<dbReference type="NCBIfam" id="TIGR02595">
    <property type="entry name" value="PEP_CTERM"/>
    <property type="match status" value="1"/>
</dbReference>
<feature type="signal peptide" evidence="1">
    <location>
        <begin position="1"/>
        <end position="21"/>
    </location>
</feature>
<feature type="chain" id="PRO_5019392333" evidence="1">
    <location>
        <begin position="22"/>
        <end position="219"/>
    </location>
</feature>
<accession>A0A437RC81</accession>
<keyword evidence="4" id="KW-1185">Reference proteome</keyword>
<protein>
    <submittedName>
        <fullName evidence="3">PEP-CTERM sorting domain-containing protein</fullName>
    </submittedName>
</protein>
<reference evidence="3 4" key="1">
    <citation type="submission" date="2019-01" db="EMBL/GenBank/DDBJ databases">
        <authorList>
            <person name="Chen W.-M."/>
        </authorList>
    </citation>
    <scope>NUCLEOTIDE SEQUENCE [LARGE SCALE GENOMIC DNA]</scope>
    <source>
        <strain evidence="3 4">KYPY4</strain>
    </source>
</reference>
<dbReference type="AlphaFoldDB" id="A0A437RC81"/>
<evidence type="ECO:0000313" key="4">
    <source>
        <dbReference type="Proteomes" id="UP000285575"/>
    </source>
</evidence>
<evidence type="ECO:0000256" key="1">
    <source>
        <dbReference type="SAM" id="SignalP"/>
    </source>
</evidence>
<dbReference type="InterPro" id="IPR013424">
    <property type="entry name" value="Ice-binding_C"/>
</dbReference>
<name>A0A437RC81_9BURK</name>
<dbReference type="PROSITE" id="PS50060">
    <property type="entry name" value="MAM_2"/>
    <property type="match status" value="1"/>
</dbReference>
<dbReference type="NCBIfam" id="NF038128">
    <property type="entry name" value="choice_anch_J"/>
    <property type="match status" value="1"/>
</dbReference>
<dbReference type="Pfam" id="PF07675">
    <property type="entry name" value="Cleaved_Adhesin"/>
    <property type="match status" value="1"/>
</dbReference>
<evidence type="ECO:0000313" key="3">
    <source>
        <dbReference type="EMBL" id="RVU44293.1"/>
    </source>
</evidence>
<dbReference type="OrthoDB" id="8781670at2"/>
<dbReference type="InterPro" id="IPR000998">
    <property type="entry name" value="MAM_dom"/>
</dbReference>
<feature type="domain" description="MAM" evidence="2">
    <location>
        <begin position="25"/>
        <end position="193"/>
    </location>
</feature>
<dbReference type="GO" id="GO:0016020">
    <property type="term" value="C:membrane"/>
    <property type="evidence" value="ECO:0007669"/>
    <property type="project" value="InterPro"/>
</dbReference>
<dbReference type="Gene3D" id="2.60.120.200">
    <property type="match status" value="1"/>
</dbReference>
<keyword evidence="1" id="KW-0732">Signal</keyword>
<sequence>MTIRRTASALLLAVVANAAQANTVLSESFDNVATLPASGWAQINLSTAPVGQPWFQGNAGIFTAASGAPNAYIAANFLSTGSTTGAISNWLITPEIALDSSSVLSFMFRAAGDGFLDKVEVRLSTNGASTNVADFSSLIGSFQASTDTGWVGLSYTLGSVAVPTTGRLAFRYVVDNVAIAGNYVGIDDVVVTSAIPEPGTWLLMGLGVAGLLLRRRVTA</sequence>
<dbReference type="InterPro" id="IPR011628">
    <property type="entry name" value="Cleaved_adhesin"/>
</dbReference>
<dbReference type="Pfam" id="PF07589">
    <property type="entry name" value="PEP-CTERM"/>
    <property type="match status" value="1"/>
</dbReference>
<dbReference type="RefSeq" id="WP_128229841.1">
    <property type="nucleotide sequence ID" value="NZ_SACR01000005.1"/>
</dbReference>
<comment type="caution">
    <text evidence="3">The sequence shown here is derived from an EMBL/GenBank/DDBJ whole genome shotgun (WGS) entry which is preliminary data.</text>
</comment>
<proteinExistence type="predicted"/>